<gene>
    <name evidence="2" type="ORF">MERR_LOCUS30662</name>
</gene>
<accession>A0A6D2JU90</accession>
<reference evidence="2" key="1">
    <citation type="submission" date="2020-01" db="EMBL/GenBank/DDBJ databases">
        <authorList>
            <person name="Mishra B."/>
        </authorList>
    </citation>
    <scope>NUCLEOTIDE SEQUENCE [LARGE SCALE GENOMIC DNA]</scope>
</reference>
<name>A0A6D2JU90_9BRAS</name>
<keyword evidence="3" id="KW-1185">Reference proteome</keyword>
<dbReference type="AlphaFoldDB" id="A0A6D2JU90"/>
<protein>
    <submittedName>
        <fullName evidence="2">Uncharacterized protein</fullName>
    </submittedName>
</protein>
<evidence type="ECO:0000256" key="1">
    <source>
        <dbReference type="SAM" id="Phobius"/>
    </source>
</evidence>
<dbReference type="EMBL" id="CACVBM020001278">
    <property type="protein sequence ID" value="CAA7043427.1"/>
    <property type="molecule type" value="Genomic_DNA"/>
</dbReference>
<keyword evidence="1" id="KW-1133">Transmembrane helix</keyword>
<organism evidence="2 3">
    <name type="scientific">Microthlaspi erraticum</name>
    <dbReference type="NCBI Taxonomy" id="1685480"/>
    <lineage>
        <taxon>Eukaryota</taxon>
        <taxon>Viridiplantae</taxon>
        <taxon>Streptophyta</taxon>
        <taxon>Embryophyta</taxon>
        <taxon>Tracheophyta</taxon>
        <taxon>Spermatophyta</taxon>
        <taxon>Magnoliopsida</taxon>
        <taxon>eudicotyledons</taxon>
        <taxon>Gunneridae</taxon>
        <taxon>Pentapetalae</taxon>
        <taxon>rosids</taxon>
        <taxon>malvids</taxon>
        <taxon>Brassicales</taxon>
        <taxon>Brassicaceae</taxon>
        <taxon>Coluteocarpeae</taxon>
        <taxon>Microthlaspi</taxon>
    </lineage>
</organism>
<evidence type="ECO:0000313" key="2">
    <source>
        <dbReference type="EMBL" id="CAA7043427.1"/>
    </source>
</evidence>
<evidence type="ECO:0000313" key="3">
    <source>
        <dbReference type="Proteomes" id="UP000467841"/>
    </source>
</evidence>
<feature type="transmembrane region" description="Helical" evidence="1">
    <location>
        <begin position="78"/>
        <end position="97"/>
    </location>
</feature>
<proteinExistence type="predicted"/>
<dbReference type="Proteomes" id="UP000467841">
    <property type="component" value="Unassembled WGS sequence"/>
</dbReference>
<keyword evidence="1" id="KW-0472">Membrane</keyword>
<keyword evidence="1" id="KW-0812">Transmembrane</keyword>
<comment type="caution">
    <text evidence="2">The sequence shown here is derived from an EMBL/GenBank/DDBJ whole genome shotgun (WGS) entry which is preliminary data.</text>
</comment>
<sequence>MDEAYKMRKDWYHHEGPCPELGYNANKWNDEILRLYKAAEYLDEDMTYKDIDLGELAEGEDKREHKFLAKLADAEMPLYQAAPIIASCLLLFLYSGLRHKMGGPTRASTTCLKHSLTCYQRIMSFIHQLMM</sequence>